<dbReference type="EMBL" id="GBRH01256075">
    <property type="protein sequence ID" value="JAD41820.1"/>
    <property type="molecule type" value="Transcribed_RNA"/>
</dbReference>
<accession>A0A0A8ZYJ0</accession>
<feature type="region of interest" description="Disordered" evidence="1">
    <location>
        <begin position="1"/>
        <end position="24"/>
    </location>
</feature>
<evidence type="ECO:0000313" key="2">
    <source>
        <dbReference type="EMBL" id="JAD41820.1"/>
    </source>
</evidence>
<reference evidence="2" key="1">
    <citation type="submission" date="2014-09" db="EMBL/GenBank/DDBJ databases">
        <authorList>
            <person name="Magalhaes I.L.F."/>
            <person name="Oliveira U."/>
            <person name="Santos F.R."/>
            <person name="Vidigal T.H.D.A."/>
            <person name="Brescovit A.D."/>
            <person name="Santos A.J."/>
        </authorList>
    </citation>
    <scope>NUCLEOTIDE SEQUENCE</scope>
    <source>
        <tissue evidence="2">Shoot tissue taken approximately 20 cm above the soil surface</tissue>
    </source>
</reference>
<evidence type="ECO:0000256" key="1">
    <source>
        <dbReference type="SAM" id="MobiDB-lite"/>
    </source>
</evidence>
<organism evidence="2">
    <name type="scientific">Arundo donax</name>
    <name type="common">Giant reed</name>
    <name type="synonym">Donax arundinaceus</name>
    <dbReference type="NCBI Taxonomy" id="35708"/>
    <lineage>
        <taxon>Eukaryota</taxon>
        <taxon>Viridiplantae</taxon>
        <taxon>Streptophyta</taxon>
        <taxon>Embryophyta</taxon>
        <taxon>Tracheophyta</taxon>
        <taxon>Spermatophyta</taxon>
        <taxon>Magnoliopsida</taxon>
        <taxon>Liliopsida</taxon>
        <taxon>Poales</taxon>
        <taxon>Poaceae</taxon>
        <taxon>PACMAD clade</taxon>
        <taxon>Arundinoideae</taxon>
        <taxon>Arundineae</taxon>
        <taxon>Arundo</taxon>
    </lineage>
</organism>
<reference evidence="2" key="2">
    <citation type="journal article" date="2015" name="Data Brief">
        <title>Shoot transcriptome of the giant reed, Arundo donax.</title>
        <authorList>
            <person name="Barrero R.A."/>
            <person name="Guerrero F.D."/>
            <person name="Moolhuijzen P."/>
            <person name="Goolsby J.A."/>
            <person name="Tidwell J."/>
            <person name="Bellgard S.E."/>
            <person name="Bellgard M.I."/>
        </authorList>
    </citation>
    <scope>NUCLEOTIDE SEQUENCE</scope>
    <source>
        <tissue evidence="2">Shoot tissue taken approximately 20 cm above the soil surface</tissue>
    </source>
</reference>
<proteinExistence type="predicted"/>
<sequence>MRCRRKSRATPSSRRTMSTAAPAL</sequence>
<feature type="compositionally biased region" description="Polar residues" evidence="1">
    <location>
        <begin position="9"/>
        <end position="24"/>
    </location>
</feature>
<protein>
    <submittedName>
        <fullName evidence="2">Uncharacterized protein</fullName>
    </submittedName>
</protein>
<dbReference type="AlphaFoldDB" id="A0A0A8ZYJ0"/>
<name>A0A0A8ZYJ0_ARUDO</name>